<keyword evidence="3" id="KW-1185">Reference proteome</keyword>
<evidence type="ECO:0000313" key="2">
    <source>
        <dbReference type="EMBL" id="VDN38420.1"/>
    </source>
</evidence>
<dbReference type="Proteomes" id="UP000271098">
    <property type="component" value="Unassembled WGS sequence"/>
</dbReference>
<proteinExistence type="predicted"/>
<sequence length="66" mass="7632">MLDTFDIEEFGQRTAEAATNPRSVVTSAPDNQQQRTEIHNAYPRRSSRPRKPIQRIQVDPAKNAYY</sequence>
<gene>
    <name evidence="2" type="ORF">GPUH_LOCUS21521</name>
</gene>
<accession>A0A183EKM7</accession>
<reference evidence="2 3" key="2">
    <citation type="submission" date="2018-11" db="EMBL/GenBank/DDBJ databases">
        <authorList>
            <consortium name="Pathogen Informatics"/>
        </authorList>
    </citation>
    <scope>NUCLEOTIDE SEQUENCE [LARGE SCALE GENOMIC DNA]</scope>
</reference>
<dbReference type="WBParaSite" id="GPUH_0002154501-mRNA-1">
    <property type="protein sequence ID" value="GPUH_0002154501-mRNA-1"/>
    <property type="gene ID" value="GPUH_0002154501"/>
</dbReference>
<dbReference type="EMBL" id="UYRT01092795">
    <property type="protein sequence ID" value="VDN38420.1"/>
    <property type="molecule type" value="Genomic_DNA"/>
</dbReference>
<evidence type="ECO:0000256" key="1">
    <source>
        <dbReference type="SAM" id="MobiDB-lite"/>
    </source>
</evidence>
<dbReference type="AlphaFoldDB" id="A0A183EKM7"/>
<evidence type="ECO:0000313" key="3">
    <source>
        <dbReference type="Proteomes" id="UP000271098"/>
    </source>
</evidence>
<name>A0A183EKM7_9BILA</name>
<protein>
    <submittedName>
        <fullName evidence="2 4">Uncharacterized protein</fullName>
    </submittedName>
</protein>
<feature type="compositionally biased region" description="Polar residues" evidence="1">
    <location>
        <begin position="20"/>
        <end position="35"/>
    </location>
</feature>
<reference evidence="4" key="1">
    <citation type="submission" date="2016-06" db="UniProtKB">
        <authorList>
            <consortium name="WormBaseParasite"/>
        </authorList>
    </citation>
    <scope>IDENTIFICATION</scope>
</reference>
<organism evidence="4">
    <name type="scientific">Gongylonema pulchrum</name>
    <dbReference type="NCBI Taxonomy" id="637853"/>
    <lineage>
        <taxon>Eukaryota</taxon>
        <taxon>Metazoa</taxon>
        <taxon>Ecdysozoa</taxon>
        <taxon>Nematoda</taxon>
        <taxon>Chromadorea</taxon>
        <taxon>Rhabditida</taxon>
        <taxon>Spirurina</taxon>
        <taxon>Spiruromorpha</taxon>
        <taxon>Spiruroidea</taxon>
        <taxon>Gongylonematidae</taxon>
        <taxon>Gongylonema</taxon>
    </lineage>
</organism>
<feature type="region of interest" description="Disordered" evidence="1">
    <location>
        <begin position="1"/>
        <end position="66"/>
    </location>
</feature>
<evidence type="ECO:0000313" key="4">
    <source>
        <dbReference type="WBParaSite" id="GPUH_0002154501-mRNA-1"/>
    </source>
</evidence>